<sequence>MFPGTASGKYVIASCLDVLVLSGSRSQMDCNICTSGKCGSLHFPPHGIPRVGLKRMQINLVAICPNQRCDHRRTD</sequence>
<name>A0A5N6VU31_9EURO</name>
<evidence type="ECO:0000313" key="2">
    <source>
        <dbReference type="Proteomes" id="UP000325433"/>
    </source>
</evidence>
<evidence type="ECO:0000313" key="1">
    <source>
        <dbReference type="EMBL" id="KAE8312005.1"/>
    </source>
</evidence>
<proteinExistence type="predicted"/>
<organism evidence="1 2">
    <name type="scientific">Aspergillus transmontanensis</name>
    <dbReference type="NCBI Taxonomy" id="1034304"/>
    <lineage>
        <taxon>Eukaryota</taxon>
        <taxon>Fungi</taxon>
        <taxon>Dikarya</taxon>
        <taxon>Ascomycota</taxon>
        <taxon>Pezizomycotina</taxon>
        <taxon>Eurotiomycetes</taxon>
        <taxon>Eurotiomycetidae</taxon>
        <taxon>Eurotiales</taxon>
        <taxon>Aspergillaceae</taxon>
        <taxon>Aspergillus</taxon>
        <taxon>Aspergillus subgen. Circumdati</taxon>
    </lineage>
</organism>
<dbReference type="AlphaFoldDB" id="A0A5N6VU31"/>
<protein>
    <submittedName>
        <fullName evidence="1">Uncharacterized protein</fullName>
    </submittedName>
</protein>
<dbReference type="EMBL" id="ML738337">
    <property type="protein sequence ID" value="KAE8312005.1"/>
    <property type="molecule type" value="Genomic_DNA"/>
</dbReference>
<dbReference type="Proteomes" id="UP000325433">
    <property type="component" value="Unassembled WGS sequence"/>
</dbReference>
<keyword evidence="2" id="KW-1185">Reference proteome</keyword>
<gene>
    <name evidence="1" type="ORF">BDV41DRAFT_540098</name>
</gene>
<accession>A0A5N6VU31</accession>
<reference evidence="2" key="1">
    <citation type="submission" date="2019-04" db="EMBL/GenBank/DDBJ databases">
        <title>Friends and foes A comparative genomics studyof 23 Aspergillus species from section Flavi.</title>
        <authorList>
            <consortium name="DOE Joint Genome Institute"/>
            <person name="Kjaerbolling I."/>
            <person name="Vesth T."/>
            <person name="Frisvad J.C."/>
            <person name="Nybo J.L."/>
            <person name="Theobald S."/>
            <person name="Kildgaard S."/>
            <person name="Isbrandt T."/>
            <person name="Kuo A."/>
            <person name="Sato A."/>
            <person name="Lyhne E.K."/>
            <person name="Kogle M.E."/>
            <person name="Wiebenga A."/>
            <person name="Kun R.S."/>
            <person name="Lubbers R.J."/>
            <person name="Makela M.R."/>
            <person name="Barry K."/>
            <person name="Chovatia M."/>
            <person name="Clum A."/>
            <person name="Daum C."/>
            <person name="Haridas S."/>
            <person name="He G."/>
            <person name="LaButti K."/>
            <person name="Lipzen A."/>
            <person name="Mondo S."/>
            <person name="Riley R."/>
            <person name="Salamov A."/>
            <person name="Simmons B.A."/>
            <person name="Magnuson J.K."/>
            <person name="Henrissat B."/>
            <person name="Mortensen U.H."/>
            <person name="Larsen T.O."/>
            <person name="Devries R.P."/>
            <person name="Grigoriev I.V."/>
            <person name="Machida M."/>
            <person name="Baker S.E."/>
            <person name="Andersen M.R."/>
        </authorList>
    </citation>
    <scope>NUCLEOTIDE SEQUENCE [LARGE SCALE GENOMIC DNA]</scope>
    <source>
        <strain evidence="2">CBS 130015</strain>
    </source>
</reference>